<dbReference type="AlphaFoldDB" id="A0A158EKQ9"/>
<dbReference type="EMBL" id="FCOX02000230">
    <property type="protein sequence ID" value="SAL07481.1"/>
    <property type="molecule type" value="Genomic_DNA"/>
</dbReference>
<reference evidence="1" key="1">
    <citation type="submission" date="2016-01" db="EMBL/GenBank/DDBJ databases">
        <authorList>
            <person name="Peeters C."/>
        </authorList>
    </citation>
    <scope>NUCLEOTIDE SEQUENCE</scope>
    <source>
        <strain evidence="1">LMG 29321</strain>
    </source>
</reference>
<name>A0A158EKQ9_9BURK</name>
<keyword evidence="2" id="KW-1185">Reference proteome</keyword>
<dbReference type="Proteomes" id="UP000071859">
    <property type="component" value="Unassembled WGS sequence"/>
</dbReference>
<organism evidence="1 2">
    <name type="scientific">Caballeronia calidae</name>
    <dbReference type="NCBI Taxonomy" id="1777139"/>
    <lineage>
        <taxon>Bacteria</taxon>
        <taxon>Pseudomonadati</taxon>
        <taxon>Pseudomonadota</taxon>
        <taxon>Betaproteobacteria</taxon>
        <taxon>Burkholderiales</taxon>
        <taxon>Burkholderiaceae</taxon>
        <taxon>Caballeronia</taxon>
    </lineage>
</organism>
<accession>A0A158EKQ9</accession>
<evidence type="ECO:0000313" key="2">
    <source>
        <dbReference type="Proteomes" id="UP000071859"/>
    </source>
</evidence>
<protein>
    <submittedName>
        <fullName evidence="1">Uncharacterized protein</fullName>
    </submittedName>
</protein>
<comment type="caution">
    <text evidence="1">The sequence shown here is derived from an EMBL/GenBank/DDBJ whole genome shotgun (WGS) entry which is preliminary data.</text>
</comment>
<sequence length="74" mass="8387">MSSRKALTGLCVYSEDTSDAAKFRVEDFFSFSWVERKMPHQKVGEAFFVRGPKLGDDALSPKLVEMSNEHLFAI</sequence>
<evidence type="ECO:0000313" key="1">
    <source>
        <dbReference type="EMBL" id="SAL07481.1"/>
    </source>
</evidence>
<proteinExistence type="predicted"/>
<gene>
    <name evidence="1" type="ORF">AWB78_08596</name>
</gene>